<evidence type="ECO:0008006" key="6">
    <source>
        <dbReference type="Google" id="ProtNLM"/>
    </source>
</evidence>
<dbReference type="Proteomes" id="UP000494040">
    <property type="component" value="Unassembled WGS sequence"/>
</dbReference>
<name>A0A8I6RH61_CIMLE</name>
<comment type="similarity">
    <text evidence="1">Belongs to the hcp beta-lactamase family.</text>
</comment>
<dbReference type="PANTHER" id="PTHR13891">
    <property type="entry name" value="CYTOCHROME C OXIDASE ASSEMBLY FACTOR 7"/>
    <property type="match status" value="1"/>
</dbReference>
<dbReference type="PANTHER" id="PTHR13891:SF1">
    <property type="entry name" value="CYTOCHROME C OXIDASE ASSEMBLY FACTOR 7"/>
    <property type="match status" value="1"/>
</dbReference>
<dbReference type="GeneID" id="106663473"/>
<organism evidence="4 5">
    <name type="scientific">Cimex lectularius</name>
    <name type="common">Bed bug</name>
    <name type="synonym">Acanthia lectularia</name>
    <dbReference type="NCBI Taxonomy" id="79782"/>
    <lineage>
        <taxon>Eukaryota</taxon>
        <taxon>Metazoa</taxon>
        <taxon>Ecdysozoa</taxon>
        <taxon>Arthropoda</taxon>
        <taxon>Hexapoda</taxon>
        <taxon>Insecta</taxon>
        <taxon>Pterygota</taxon>
        <taxon>Neoptera</taxon>
        <taxon>Paraneoptera</taxon>
        <taxon>Hemiptera</taxon>
        <taxon>Heteroptera</taxon>
        <taxon>Panheteroptera</taxon>
        <taxon>Cimicomorpha</taxon>
        <taxon>Cimicidae</taxon>
        <taxon>Cimex</taxon>
    </lineage>
</organism>
<evidence type="ECO:0000313" key="4">
    <source>
        <dbReference type="EnsemblMetazoa" id="XP_014243822.1"/>
    </source>
</evidence>
<feature type="compositionally biased region" description="Basic and acidic residues" evidence="3">
    <location>
        <begin position="198"/>
        <end position="224"/>
    </location>
</feature>
<dbReference type="InterPro" id="IPR040239">
    <property type="entry name" value="HcpB-like"/>
</dbReference>
<dbReference type="InterPro" id="IPR006597">
    <property type="entry name" value="Sel1-like"/>
</dbReference>
<accession>A0A8I6RH61</accession>
<keyword evidence="5" id="KW-1185">Reference proteome</keyword>
<dbReference type="OrthoDB" id="272077at2759"/>
<dbReference type="AlphaFoldDB" id="A0A8I6RH61"/>
<dbReference type="EnsemblMetazoa" id="XM_014388336.2">
    <property type="protein sequence ID" value="XP_014243822.1"/>
    <property type="gene ID" value="LOC106663473"/>
</dbReference>
<evidence type="ECO:0000256" key="2">
    <source>
        <dbReference type="ARBA" id="ARBA00022737"/>
    </source>
</evidence>
<proteinExistence type="inferred from homology"/>
<dbReference type="SMART" id="SM00671">
    <property type="entry name" value="SEL1"/>
    <property type="match status" value="4"/>
</dbReference>
<dbReference type="OMA" id="PGCINAG"/>
<sequence>MSIDFKNEDEVKDYIKNLGTEYRFGCFKEKKPEVCHLLGDYLESISKDYHKAGRVYKSNCDDYNFAKSCYKMGYYYISGKGGFERSTEKSSQYYEKGCDLGDTDSCFRAGFVNIITSKAQNSKQGFLQGLSRLKKGCDANHADACHHLSSLYLDENSNTKDFLSKDMKKAFEFAQKACHLGNIYACVNVSIMYRKGEGVEKDQKKSENYKKMALDKKKEQENERPLVFQEGLK</sequence>
<dbReference type="CTD" id="65260"/>
<evidence type="ECO:0000313" key="5">
    <source>
        <dbReference type="Proteomes" id="UP000494040"/>
    </source>
</evidence>
<evidence type="ECO:0000256" key="1">
    <source>
        <dbReference type="ARBA" id="ARBA00008486"/>
    </source>
</evidence>
<protein>
    <recommendedName>
        <fullName evidence="6">Cytochrome c oxidase assembly factor 7 homolog</fullName>
    </recommendedName>
</protein>
<dbReference type="Gene3D" id="1.25.40.10">
    <property type="entry name" value="Tetratricopeptide repeat domain"/>
    <property type="match status" value="1"/>
</dbReference>
<evidence type="ECO:0000256" key="3">
    <source>
        <dbReference type="SAM" id="MobiDB-lite"/>
    </source>
</evidence>
<dbReference type="RefSeq" id="XP_014243822.1">
    <property type="nucleotide sequence ID" value="XM_014388336.2"/>
</dbReference>
<dbReference type="InterPro" id="IPR011990">
    <property type="entry name" value="TPR-like_helical_dom_sf"/>
</dbReference>
<keyword evidence="2" id="KW-0677">Repeat</keyword>
<dbReference type="KEGG" id="clec:106663473"/>
<feature type="region of interest" description="Disordered" evidence="3">
    <location>
        <begin position="198"/>
        <end position="233"/>
    </location>
</feature>
<dbReference type="Pfam" id="PF08238">
    <property type="entry name" value="Sel1"/>
    <property type="match status" value="4"/>
</dbReference>
<reference evidence="4" key="1">
    <citation type="submission" date="2022-01" db="UniProtKB">
        <authorList>
            <consortium name="EnsemblMetazoa"/>
        </authorList>
    </citation>
    <scope>IDENTIFICATION</scope>
</reference>
<dbReference type="GO" id="GO:0005758">
    <property type="term" value="C:mitochondrial intermembrane space"/>
    <property type="evidence" value="ECO:0007669"/>
    <property type="project" value="TreeGrafter"/>
</dbReference>
<dbReference type="SUPFAM" id="SSF81901">
    <property type="entry name" value="HCP-like"/>
    <property type="match status" value="2"/>
</dbReference>